<proteinExistence type="inferred from homology"/>
<evidence type="ECO:0000256" key="4">
    <source>
        <dbReference type="ARBA" id="ARBA00012027"/>
    </source>
</evidence>
<keyword evidence="5" id="KW-0479">Metal-binding</keyword>
<dbReference type="InterPro" id="IPR001736">
    <property type="entry name" value="PLipase_D/transphosphatidylase"/>
</dbReference>
<dbReference type="GO" id="GO:0046872">
    <property type="term" value="F:metal ion binding"/>
    <property type="evidence" value="ECO:0007669"/>
    <property type="project" value="UniProtKB-KW"/>
</dbReference>
<evidence type="ECO:0000313" key="14">
    <source>
        <dbReference type="EMBL" id="KAG0560723.1"/>
    </source>
</evidence>
<dbReference type="EMBL" id="CM026430">
    <property type="protein sequence ID" value="KAG0560723.1"/>
    <property type="molecule type" value="Genomic_DNA"/>
</dbReference>
<dbReference type="Pfam" id="PF00614">
    <property type="entry name" value="PLDc"/>
    <property type="match status" value="1"/>
</dbReference>
<dbReference type="Gene3D" id="2.60.40.150">
    <property type="entry name" value="C2 domain"/>
    <property type="match status" value="1"/>
</dbReference>
<dbReference type="PANTHER" id="PTHR18896:SF60">
    <property type="entry name" value="PHOSPHOLIPASE D"/>
    <property type="match status" value="1"/>
</dbReference>
<dbReference type="SUPFAM" id="SSF56024">
    <property type="entry name" value="Phospholipase D/nuclease"/>
    <property type="match status" value="2"/>
</dbReference>
<dbReference type="AlphaFoldDB" id="A0A8T0GP71"/>
<evidence type="ECO:0000256" key="9">
    <source>
        <dbReference type="ARBA" id="ARBA00022963"/>
    </source>
</evidence>
<feature type="compositionally biased region" description="Low complexity" evidence="11">
    <location>
        <begin position="56"/>
        <end position="77"/>
    </location>
</feature>
<evidence type="ECO:0000256" key="3">
    <source>
        <dbReference type="ARBA" id="ARBA00010683"/>
    </source>
</evidence>
<feature type="domain" description="PLD phosphodiesterase" evidence="13">
    <location>
        <begin position="654"/>
        <end position="688"/>
    </location>
</feature>
<dbReference type="Pfam" id="PF00168">
    <property type="entry name" value="C2"/>
    <property type="match status" value="1"/>
</dbReference>
<evidence type="ECO:0000256" key="10">
    <source>
        <dbReference type="ARBA" id="ARBA00023098"/>
    </source>
</evidence>
<keyword evidence="15" id="KW-1185">Reference proteome</keyword>
<feature type="compositionally biased region" description="Low complexity" evidence="11">
    <location>
        <begin position="122"/>
        <end position="140"/>
    </location>
</feature>
<evidence type="ECO:0000259" key="13">
    <source>
        <dbReference type="PROSITE" id="PS50035"/>
    </source>
</evidence>
<feature type="domain" description="C2" evidence="12">
    <location>
        <begin position="306"/>
        <end position="450"/>
    </location>
</feature>
<comment type="similarity">
    <text evidence="3">Belongs to the phospholipase D family. C2-PLD subfamily.</text>
</comment>
<evidence type="ECO:0000256" key="11">
    <source>
        <dbReference type="SAM" id="MobiDB-lite"/>
    </source>
</evidence>
<feature type="compositionally biased region" description="Polar residues" evidence="11">
    <location>
        <begin position="89"/>
        <end position="107"/>
    </location>
</feature>
<dbReference type="InterPro" id="IPR035892">
    <property type="entry name" value="C2_domain_sf"/>
</dbReference>
<dbReference type="PROSITE" id="PS50035">
    <property type="entry name" value="PLD"/>
    <property type="match status" value="2"/>
</dbReference>
<dbReference type="CDD" id="cd04015">
    <property type="entry name" value="C2_plant_PLD"/>
    <property type="match status" value="1"/>
</dbReference>
<reference evidence="14" key="1">
    <citation type="submission" date="2020-06" db="EMBL/GenBank/DDBJ databases">
        <title>WGS assembly of Ceratodon purpureus strain R40.</title>
        <authorList>
            <person name="Carey S.B."/>
            <person name="Jenkins J."/>
            <person name="Shu S."/>
            <person name="Lovell J.T."/>
            <person name="Sreedasyam A."/>
            <person name="Maumus F."/>
            <person name="Tiley G.P."/>
            <person name="Fernandez-Pozo N."/>
            <person name="Barry K."/>
            <person name="Chen C."/>
            <person name="Wang M."/>
            <person name="Lipzen A."/>
            <person name="Daum C."/>
            <person name="Saski C.A."/>
            <person name="Payton A.C."/>
            <person name="Mcbreen J.C."/>
            <person name="Conrad R.E."/>
            <person name="Kollar L.M."/>
            <person name="Olsson S."/>
            <person name="Huttunen S."/>
            <person name="Landis J.B."/>
            <person name="Wickett N.J."/>
            <person name="Johnson M.G."/>
            <person name="Rensing S.A."/>
            <person name="Grimwood J."/>
            <person name="Schmutz J."/>
            <person name="Mcdaniel S.F."/>
        </authorList>
    </citation>
    <scope>NUCLEOTIDE SEQUENCE</scope>
    <source>
        <strain evidence="14">R40</strain>
    </source>
</reference>
<dbReference type="PANTHER" id="PTHR18896">
    <property type="entry name" value="PHOSPHOLIPASE D"/>
    <property type="match status" value="1"/>
</dbReference>
<evidence type="ECO:0000256" key="6">
    <source>
        <dbReference type="ARBA" id="ARBA00022737"/>
    </source>
</evidence>
<dbReference type="Pfam" id="PF12357">
    <property type="entry name" value="PLD_C"/>
    <property type="match status" value="1"/>
</dbReference>
<sequence length="1142" mass="127278">MTSQDGGLWGLGRWSKPSAPPTVEYDTSTYPASPYYAPPSAPPYAASAPSAPPAHPEYSPYASYPPSSPASESSLYPKIHSPAPAGYPSQGQYPPISSTTPWPSRTDSPYVMAPPQPPQENSSYSPYASGYAPPYAPQGGYTQGYGGGAPYNQIADPTAAYNLPSSPAYPSSPAPYPQAGGSSYGSYPPPLVPPSLEGLSLGGDGRDDGRFRANSMPGRPYGRTDSAPSPYVRTDSAPSPYVRMDSAPPPYGRSNSEFMYPQTPGSMGGPPPYARSNSDYLNPQPSPYLSGPIYGGNSGNNVTDIVPVSSPFRHSQPGTLLHGTLEVYIDKAARLPNMDVFSQKISDFASGLAIFQKSKSKTKLSSPNVRITSDPYVTVVVQDARVARTRVISNSVNPEWREHFSIPVAHYVNDIVFTVKDQDVLGTQHMGDVKISVEKVLNGGVVNGWFDVLDSQGRQTKHQAQLCLSASYIPVEQNLIYTQGIPGADSHAVPSTYFPSRMGCRLTLYQDTHIYDHTLPNIRLDGGKVYEPRRCWEDLCAAIYDAQHLIYIAGWSVYDKVRLIRDYNRRIPPGGDLTLGELLKLKASQGVRVRLMIWDDKTSHDFTIVKTEGVMNTHDEETKNYFRGTAVRCVLASRYGASKMSWFRQKVVGTLYSHHQKMTIVDSGPYDRRTVVSFIGGLDLTAGRWDTPSHKLFSSLDHEHKGDFRNKSWTCNPDSGGPREPWHDWHCKIEGHAAYDVLTNFEQRWNKVAKSHDDYQLLNIDRRERLVGPSNRAPLSGDPLLFVTKEYDADTWQVQIFRSIDSGSVKGFPNTFEEVTKEHLVWGKSVAIDISIHMAYVKAIRSAQHFIYIENQYFLGSSYNWPDYKTAGANHLIPMELTLKICSKIREGKRFAVYIVIPMWPEGIPDSGPVQEILFFQTQTMKMMYSLVADTLRDCGLSHQKPIDYLNFYCLGNRETKIHGEPEPRNPPPPNSKQGKSQRNRRMMIYVHSKGMIVDDEYVISGSANINQRSMDGSRDTEIAMGGYQPHQTWLAQRKRPRGEVFGYRMSLWAEHLGLTEPIFEEPETLECVRRVNDMAEKNWQQYIAPEVTDMKGHLIRYPVRIGDDGIISNLPGYETFPDVGGKIMGTNQEQLPDDLTA</sequence>
<evidence type="ECO:0000256" key="2">
    <source>
        <dbReference type="ARBA" id="ARBA00001913"/>
    </source>
</evidence>
<organism evidence="14 15">
    <name type="scientific">Ceratodon purpureus</name>
    <name type="common">Fire moss</name>
    <name type="synonym">Dicranum purpureum</name>
    <dbReference type="NCBI Taxonomy" id="3225"/>
    <lineage>
        <taxon>Eukaryota</taxon>
        <taxon>Viridiplantae</taxon>
        <taxon>Streptophyta</taxon>
        <taxon>Embryophyta</taxon>
        <taxon>Bryophyta</taxon>
        <taxon>Bryophytina</taxon>
        <taxon>Bryopsida</taxon>
        <taxon>Dicranidae</taxon>
        <taxon>Pseudoditrichales</taxon>
        <taxon>Ditrichaceae</taxon>
        <taxon>Ceratodon</taxon>
    </lineage>
</organism>
<dbReference type="EC" id="3.1.4.4" evidence="4"/>
<dbReference type="SUPFAM" id="SSF49562">
    <property type="entry name" value="C2 domain (Calcium/lipid-binding domain, CaLB)"/>
    <property type="match status" value="1"/>
</dbReference>
<dbReference type="GO" id="GO:0004630">
    <property type="term" value="F:phospholipase D activity"/>
    <property type="evidence" value="ECO:0007669"/>
    <property type="project" value="UniProtKB-EC"/>
</dbReference>
<dbReference type="InterPro" id="IPR024632">
    <property type="entry name" value="PLipase_D_C"/>
</dbReference>
<keyword evidence="7" id="KW-0378">Hydrolase</keyword>
<keyword evidence="9" id="KW-0442">Lipid degradation</keyword>
<dbReference type="GO" id="GO:0009395">
    <property type="term" value="P:phospholipid catabolic process"/>
    <property type="evidence" value="ECO:0007669"/>
    <property type="project" value="TreeGrafter"/>
</dbReference>
<dbReference type="Proteomes" id="UP000822688">
    <property type="component" value="Chromosome 9"/>
</dbReference>
<dbReference type="SMART" id="SM00155">
    <property type="entry name" value="PLDc"/>
    <property type="match status" value="2"/>
</dbReference>
<feature type="domain" description="PLD phosphodiesterase" evidence="13">
    <location>
        <begin position="987"/>
        <end position="1014"/>
    </location>
</feature>
<gene>
    <name evidence="14" type="ORF">KC19_9G007700</name>
</gene>
<name>A0A8T0GP71_CERPU</name>
<dbReference type="GO" id="GO:0005886">
    <property type="term" value="C:plasma membrane"/>
    <property type="evidence" value="ECO:0007669"/>
    <property type="project" value="TreeGrafter"/>
</dbReference>
<comment type="caution">
    <text evidence="14">The sequence shown here is derived from an EMBL/GenBank/DDBJ whole genome shotgun (WGS) entry which is preliminary data.</text>
</comment>
<dbReference type="Gene3D" id="3.30.870.10">
    <property type="entry name" value="Endonuclease Chain A"/>
    <property type="match status" value="2"/>
</dbReference>
<evidence type="ECO:0000259" key="12">
    <source>
        <dbReference type="PROSITE" id="PS50004"/>
    </source>
</evidence>
<evidence type="ECO:0000256" key="5">
    <source>
        <dbReference type="ARBA" id="ARBA00022723"/>
    </source>
</evidence>
<dbReference type="InterPro" id="IPR000008">
    <property type="entry name" value="C2_dom"/>
</dbReference>
<accession>A0A8T0GP71</accession>
<protein>
    <recommendedName>
        <fullName evidence="4">phospholipase D</fullName>
        <ecNumber evidence="4">3.1.4.4</ecNumber>
    </recommendedName>
</protein>
<evidence type="ECO:0000256" key="7">
    <source>
        <dbReference type="ARBA" id="ARBA00022801"/>
    </source>
</evidence>
<keyword evidence="8" id="KW-0106">Calcium</keyword>
<keyword evidence="10" id="KW-0443">Lipid metabolism</keyword>
<feature type="region of interest" description="Disordered" evidence="11">
    <location>
        <begin position="1"/>
        <end position="295"/>
    </location>
</feature>
<comment type="cofactor">
    <cofactor evidence="2">
        <name>Ca(2+)</name>
        <dbReference type="ChEBI" id="CHEBI:29108"/>
    </cofactor>
</comment>
<evidence type="ECO:0000313" key="15">
    <source>
        <dbReference type="Proteomes" id="UP000822688"/>
    </source>
</evidence>
<dbReference type="SMART" id="SM00239">
    <property type="entry name" value="C2"/>
    <property type="match status" value="1"/>
</dbReference>
<comment type="catalytic activity">
    <reaction evidence="1">
        <text>a 1,2-diacyl-sn-glycero-3-phosphocholine + H2O = a 1,2-diacyl-sn-glycero-3-phosphate + choline + H(+)</text>
        <dbReference type="Rhea" id="RHEA:14445"/>
        <dbReference type="ChEBI" id="CHEBI:15354"/>
        <dbReference type="ChEBI" id="CHEBI:15377"/>
        <dbReference type="ChEBI" id="CHEBI:15378"/>
        <dbReference type="ChEBI" id="CHEBI:57643"/>
        <dbReference type="ChEBI" id="CHEBI:58608"/>
        <dbReference type="EC" id="3.1.4.4"/>
    </reaction>
</comment>
<evidence type="ECO:0000256" key="1">
    <source>
        <dbReference type="ARBA" id="ARBA00000798"/>
    </source>
</evidence>
<feature type="compositionally biased region" description="Low complexity" evidence="11">
    <location>
        <begin position="177"/>
        <end position="186"/>
    </location>
</feature>
<dbReference type="InterPro" id="IPR015679">
    <property type="entry name" value="PLipase_D_fam"/>
</dbReference>
<dbReference type="PROSITE" id="PS50004">
    <property type="entry name" value="C2"/>
    <property type="match status" value="1"/>
</dbReference>
<feature type="region of interest" description="Disordered" evidence="11">
    <location>
        <begin position="962"/>
        <end position="984"/>
    </location>
</feature>
<evidence type="ECO:0000256" key="8">
    <source>
        <dbReference type="ARBA" id="ARBA00022837"/>
    </source>
</evidence>
<keyword evidence="6" id="KW-0677">Repeat</keyword>